<gene>
    <name evidence="1" type="ORF">PHMEG_00034353</name>
</gene>
<sequence>IHLFWDNSAGLVTGLSPAMRILETFPELTTLLFNTTKKDGVVLPKTASLWWVTMVGHQTKTL</sequence>
<accession>A0A225URL2</accession>
<comment type="caution">
    <text evidence="1">The sequence shown here is derived from an EMBL/GenBank/DDBJ whole genome shotgun (WGS) entry which is preliminary data.</text>
</comment>
<evidence type="ECO:0000313" key="2">
    <source>
        <dbReference type="Proteomes" id="UP000198211"/>
    </source>
</evidence>
<proteinExistence type="predicted"/>
<evidence type="ECO:0000313" key="1">
    <source>
        <dbReference type="EMBL" id="OWY95600.1"/>
    </source>
</evidence>
<dbReference type="EMBL" id="NBNE01012716">
    <property type="protein sequence ID" value="OWY95600.1"/>
    <property type="molecule type" value="Genomic_DNA"/>
</dbReference>
<name>A0A225URL2_9STRA</name>
<reference evidence="2" key="1">
    <citation type="submission" date="2017-03" db="EMBL/GenBank/DDBJ databases">
        <title>Phytopthora megakarya and P. palmivora, two closely related causual agents of cacao black pod achieved similar genome size and gene model numbers by different mechanisms.</title>
        <authorList>
            <person name="Ali S."/>
            <person name="Shao J."/>
            <person name="Larry D.J."/>
            <person name="Kronmiller B."/>
            <person name="Shen D."/>
            <person name="Strem M.D."/>
            <person name="Melnick R.L."/>
            <person name="Guiltinan M.J."/>
            <person name="Tyler B.M."/>
            <person name="Meinhardt L.W."/>
            <person name="Bailey B.A."/>
        </authorList>
    </citation>
    <scope>NUCLEOTIDE SEQUENCE [LARGE SCALE GENOMIC DNA]</scope>
    <source>
        <strain evidence="2">zdho120</strain>
    </source>
</reference>
<feature type="non-terminal residue" evidence="1">
    <location>
        <position position="1"/>
    </location>
</feature>
<dbReference type="AlphaFoldDB" id="A0A225URL2"/>
<organism evidence="1 2">
    <name type="scientific">Phytophthora megakarya</name>
    <dbReference type="NCBI Taxonomy" id="4795"/>
    <lineage>
        <taxon>Eukaryota</taxon>
        <taxon>Sar</taxon>
        <taxon>Stramenopiles</taxon>
        <taxon>Oomycota</taxon>
        <taxon>Peronosporomycetes</taxon>
        <taxon>Peronosporales</taxon>
        <taxon>Peronosporaceae</taxon>
        <taxon>Phytophthora</taxon>
    </lineage>
</organism>
<dbReference type="Proteomes" id="UP000198211">
    <property type="component" value="Unassembled WGS sequence"/>
</dbReference>
<keyword evidence="2" id="KW-1185">Reference proteome</keyword>
<protein>
    <submittedName>
        <fullName evidence="1">Uncharacterized protein</fullName>
    </submittedName>
</protein>